<sequence>MWKHIRIEHNDYIIKKISMDGHHKVLLSSFVNMWGEEITSASLYQRCKCFNPLVEGDEETVSQWTLSQIHDKTNAQISIKECENAQVMEINSKLAGVPFTVKFYLKVMTSQEIYDEITLPLLLMVQQLQAQKHLLFDLLKKKDIEITEYKLEGAQLSRRNIETLAFIESHFEKLCTTIKIPDEFPLQPTQLFTQEMQNLYDNVMEKYANCKKLKEAAEQHADAEDSETQSVINDSSPEKKQKKNPKQEESLSETQNQSFFTESQTKIENKIKVSIHEGGRGCCIQKGISIEPANCILTVSSPNKTTEVMNIKRKKKKD</sequence>
<evidence type="ECO:0000259" key="9">
    <source>
        <dbReference type="Pfam" id="PF09302"/>
    </source>
</evidence>
<organism evidence="10 11">
    <name type="scientific">Cryptotermes secundus</name>
    <dbReference type="NCBI Taxonomy" id="105785"/>
    <lineage>
        <taxon>Eukaryota</taxon>
        <taxon>Metazoa</taxon>
        <taxon>Ecdysozoa</taxon>
        <taxon>Arthropoda</taxon>
        <taxon>Hexapoda</taxon>
        <taxon>Insecta</taxon>
        <taxon>Pterygota</taxon>
        <taxon>Neoptera</taxon>
        <taxon>Polyneoptera</taxon>
        <taxon>Dictyoptera</taxon>
        <taxon>Blattodea</taxon>
        <taxon>Blattoidea</taxon>
        <taxon>Termitoidae</taxon>
        <taxon>Kalotermitidae</taxon>
        <taxon>Cryptotermitinae</taxon>
        <taxon>Cryptotermes</taxon>
    </lineage>
</organism>
<evidence type="ECO:0000256" key="7">
    <source>
        <dbReference type="ARBA" id="ARBA00044529"/>
    </source>
</evidence>
<proteinExistence type="inferred from homology"/>
<dbReference type="InterPro" id="IPR038051">
    <property type="entry name" value="XRCC4-like_N_sf"/>
</dbReference>
<reference evidence="10 11" key="1">
    <citation type="submission" date="2017-12" db="EMBL/GenBank/DDBJ databases">
        <title>Hemimetabolous genomes reveal molecular basis of termite eusociality.</title>
        <authorList>
            <person name="Harrison M.C."/>
            <person name="Jongepier E."/>
            <person name="Robertson H.M."/>
            <person name="Arning N."/>
            <person name="Bitard-Feildel T."/>
            <person name="Chao H."/>
            <person name="Childers C.P."/>
            <person name="Dinh H."/>
            <person name="Doddapaneni H."/>
            <person name="Dugan S."/>
            <person name="Gowin J."/>
            <person name="Greiner C."/>
            <person name="Han Y."/>
            <person name="Hu H."/>
            <person name="Hughes D.S.T."/>
            <person name="Huylmans A.-K."/>
            <person name="Kemena C."/>
            <person name="Kremer L.P.M."/>
            <person name="Lee S.L."/>
            <person name="Lopez-Ezquerra A."/>
            <person name="Mallet L."/>
            <person name="Monroy-Kuhn J.M."/>
            <person name="Moser A."/>
            <person name="Murali S.C."/>
            <person name="Muzny D.M."/>
            <person name="Otani S."/>
            <person name="Piulachs M.-D."/>
            <person name="Poelchau M."/>
            <person name="Qu J."/>
            <person name="Schaub F."/>
            <person name="Wada-Katsumata A."/>
            <person name="Worley K.C."/>
            <person name="Xie Q."/>
            <person name="Ylla G."/>
            <person name="Poulsen M."/>
            <person name="Gibbs R.A."/>
            <person name="Schal C."/>
            <person name="Richards S."/>
            <person name="Belles X."/>
            <person name="Korb J."/>
            <person name="Bornberg-Bauer E."/>
        </authorList>
    </citation>
    <scope>NUCLEOTIDE SEQUENCE [LARGE SCALE GENOMIC DNA]</scope>
    <source>
        <tissue evidence="10">Whole body</tissue>
    </source>
</reference>
<dbReference type="EMBL" id="NEVH01013579">
    <property type="protein sequence ID" value="PNF28499.1"/>
    <property type="molecule type" value="Genomic_DNA"/>
</dbReference>
<dbReference type="Pfam" id="PF09302">
    <property type="entry name" value="XLF"/>
    <property type="match status" value="1"/>
</dbReference>
<evidence type="ECO:0000256" key="8">
    <source>
        <dbReference type="SAM" id="MobiDB-lite"/>
    </source>
</evidence>
<evidence type="ECO:0000313" key="10">
    <source>
        <dbReference type="EMBL" id="PNF28499.1"/>
    </source>
</evidence>
<dbReference type="OrthoDB" id="2155935at2759"/>
<evidence type="ECO:0000256" key="2">
    <source>
        <dbReference type="ARBA" id="ARBA00022763"/>
    </source>
</evidence>
<keyword evidence="5" id="KW-0539">Nucleus</keyword>
<dbReference type="PANTHER" id="PTHR32235">
    <property type="entry name" value="NON-HOMOLOGOUS END-JOINING FACTOR 1"/>
    <property type="match status" value="1"/>
</dbReference>
<protein>
    <recommendedName>
        <fullName evidence="7">Non-homologous end-joining factor 1</fullName>
    </recommendedName>
</protein>
<dbReference type="PANTHER" id="PTHR32235:SF1">
    <property type="entry name" value="NON-HOMOLOGOUS END-JOINING FACTOR 1"/>
    <property type="match status" value="1"/>
</dbReference>
<dbReference type="GO" id="GO:0032807">
    <property type="term" value="C:DNA ligase IV complex"/>
    <property type="evidence" value="ECO:0007669"/>
    <property type="project" value="TreeGrafter"/>
</dbReference>
<keyword evidence="11" id="KW-1185">Reference proteome</keyword>
<dbReference type="InterPro" id="IPR052287">
    <property type="entry name" value="NHEJ_factor"/>
</dbReference>
<gene>
    <name evidence="10" type="ORF">B7P43_G15233</name>
</gene>
<dbReference type="GO" id="GO:0045027">
    <property type="term" value="F:DNA end binding"/>
    <property type="evidence" value="ECO:0007669"/>
    <property type="project" value="TreeGrafter"/>
</dbReference>
<accession>A0A2J7QIV5</accession>
<dbReference type="AlphaFoldDB" id="A0A2J7QIV5"/>
<evidence type="ECO:0000256" key="5">
    <source>
        <dbReference type="ARBA" id="ARBA00023242"/>
    </source>
</evidence>
<keyword evidence="4" id="KW-0234">DNA repair</keyword>
<dbReference type="GO" id="GO:0006303">
    <property type="term" value="P:double-strand break repair via nonhomologous end joining"/>
    <property type="evidence" value="ECO:0007669"/>
    <property type="project" value="UniProtKB-ARBA"/>
</dbReference>
<evidence type="ECO:0000313" key="11">
    <source>
        <dbReference type="Proteomes" id="UP000235965"/>
    </source>
</evidence>
<dbReference type="Gene3D" id="2.170.210.10">
    <property type="entry name" value="DNA double-strand break repair and VJ recombination XRCC4, N-terminal"/>
    <property type="match status" value="1"/>
</dbReference>
<keyword evidence="3" id="KW-0238">DNA-binding</keyword>
<name>A0A2J7QIV5_9NEOP</name>
<evidence type="ECO:0000256" key="6">
    <source>
        <dbReference type="ARBA" id="ARBA00025747"/>
    </source>
</evidence>
<evidence type="ECO:0000256" key="1">
    <source>
        <dbReference type="ARBA" id="ARBA00004123"/>
    </source>
</evidence>
<comment type="subcellular location">
    <subcellularLocation>
        <location evidence="1">Nucleus</location>
    </subcellularLocation>
</comment>
<dbReference type="InParanoid" id="A0A2J7QIV5"/>
<evidence type="ECO:0000256" key="4">
    <source>
        <dbReference type="ARBA" id="ARBA00023204"/>
    </source>
</evidence>
<dbReference type="CDD" id="cd22285">
    <property type="entry name" value="HD_XLF_N"/>
    <property type="match status" value="1"/>
</dbReference>
<comment type="similarity">
    <text evidence="6">Belongs to the XRCC4-XLF family. XLF subfamily.</text>
</comment>
<dbReference type="Proteomes" id="UP000235965">
    <property type="component" value="Unassembled WGS sequence"/>
</dbReference>
<dbReference type="STRING" id="105785.A0A2J7QIV5"/>
<feature type="compositionally biased region" description="Polar residues" evidence="8">
    <location>
        <begin position="252"/>
        <end position="263"/>
    </location>
</feature>
<comment type="caution">
    <text evidence="10">The sequence shown here is derived from an EMBL/GenBank/DDBJ whole genome shotgun (WGS) entry which is preliminary data.</text>
</comment>
<feature type="region of interest" description="Disordered" evidence="8">
    <location>
        <begin position="218"/>
        <end position="263"/>
    </location>
</feature>
<keyword evidence="2" id="KW-0227">DNA damage</keyword>
<feature type="domain" description="XLF-like N-terminal" evidence="9">
    <location>
        <begin position="1"/>
        <end position="106"/>
    </location>
</feature>
<dbReference type="Gene3D" id="1.10.287.450">
    <property type="entry name" value="Helix hairpin bin"/>
    <property type="match status" value="1"/>
</dbReference>
<evidence type="ECO:0000256" key="3">
    <source>
        <dbReference type="ARBA" id="ARBA00023125"/>
    </source>
</evidence>
<dbReference type="InterPro" id="IPR015381">
    <property type="entry name" value="XLF-like_N"/>
</dbReference>